<gene>
    <name evidence="14" type="ORF">JGU71_18525</name>
</gene>
<dbReference type="PROSITE" id="PS51462">
    <property type="entry name" value="NUDIX"/>
    <property type="match status" value="1"/>
</dbReference>
<dbReference type="InterPro" id="IPR015797">
    <property type="entry name" value="NUDIX_hydrolase-like_dom_sf"/>
</dbReference>
<dbReference type="GO" id="GO:0006281">
    <property type="term" value="P:DNA repair"/>
    <property type="evidence" value="ECO:0007669"/>
    <property type="project" value="UniProtKB-KW"/>
</dbReference>
<evidence type="ECO:0000256" key="8">
    <source>
        <dbReference type="ARBA" id="ARBA00022842"/>
    </source>
</evidence>
<evidence type="ECO:0000313" key="14">
    <source>
        <dbReference type="EMBL" id="MBJ8340883.1"/>
    </source>
</evidence>
<dbReference type="PRINTS" id="PR00502">
    <property type="entry name" value="NUDIXFAMILY"/>
</dbReference>
<evidence type="ECO:0000256" key="2">
    <source>
        <dbReference type="ARBA" id="ARBA00005582"/>
    </source>
</evidence>
<keyword evidence="3" id="KW-0515">Mutator protein</keyword>
<evidence type="ECO:0000256" key="6">
    <source>
        <dbReference type="ARBA" id="ARBA00022763"/>
    </source>
</evidence>
<dbReference type="EC" id="3.6.1.55" evidence="11"/>
<evidence type="ECO:0000256" key="9">
    <source>
        <dbReference type="ARBA" id="ARBA00023204"/>
    </source>
</evidence>
<evidence type="ECO:0000256" key="12">
    <source>
        <dbReference type="RuleBase" id="RU003476"/>
    </source>
</evidence>
<dbReference type="GO" id="GO:0035539">
    <property type="term" value="F:8-oxo-7,8-dihydrodeoxyguanosine triphosphate pyrophosphatase activity"/>
    <property type="evidence" value="ECO:0007669"/>
    <property type="project" value="UniProtKB-EC"/>
</dbReference>
<comment type="cofactor">
    <cofactor evidence="1">
        <name>Mg(2+)</name>
        <dbReference type="ChEBI" id="CHEBI:18420"/>
    </cofactor>
</comment>
<evidence type="ECO:0000256" key="7">
    <source>
        <dbReference type="ARBA" id="ARBA00022801"/>
    </source>
</evidence>
<proteinExistence type="inferred from homology"/>
<dbReference type="PANTHER" id="PTHR47707">
    <property type="entry name" value="8-OXO-DGTP DIPHOSPHATASE"/>
    <property type="match status" value="1"/>
</dbReference>
<dbReference type="GO" id="GO:0046872">
    <property type="term" value="F:metal ion binding"/>
    <property type="evidence" value="ECO:0007669"/>
    <property type="project" value="UniProtKB-KW"/>
</dbReference>
<dbReference type="GO" id="GO:0006260">
    <property type="term" value="P:DNA replication"/>
    <property type="evidence" value="ECO:0007669"/>
    <property type="project" value="UniProtKB-KW"/>
</dbReference>
<dbReference type="InterPro" id="IPR020084">
    <property type="entry name" value="NUDIX_hydrolase_CS"/>
</dbReference>
<dbReference type="InterPro" id="IPR047127">
    <property type="entry name" value="MutT-like"/>
</dbReference>
<sequence length="130" mass="14126">MNVCVVVAAAIVVDGRLLLAQRRRPAALDGLWELPGGKVEPGETPTDALRRELREELDIETEAGERIGVEVPLADGLVLRAYLTEIVSGIPRALDHAAIGWFSAAELPAVDLVPNDRMWLPDLERALRAS</sequence>
<evidence type="ECO:0000256" key="4">
    <source>
        <dbReference type="ARBA" id="ARBA00022705"/>
    </source>
</evidence>
<dbReference type="InterPro" id="IPR000086">
    <property type="entry name" value="NUDIX_hydrolase_dom"/>
</dbReference>
<reference evidence="14" key="1">
    <citation type="submission" date="2020-12" db="EMBL/GenBank/DDBJ databases">
        <title>Antrihabitans popcorni sp. nov. and Antrihabitans auranticaus sp. nov., isolated from a larva cave.</title>
        <authorList>
            <person name="Lee S.D."/>
            <person name="Kim I.S."/>
        </authorList>
    </citation>
    <scope>NUCLEOTIDE SEQUENCE</scope>
    <source>
        <strain evidence="14">YC3-6</strain>
    </source>
</reference>
<dbReference type="GO" id="GO:0044716">
    <property type="term" value="F:8-oxo-GDP phosphatase activity"/>
    <property type="evidence" value="ECO:0007669"/>
    <property type="project" value="TreeGrafter"/>
</dbReference>
<evidence type="ECO:0000256" key="5">
    <source>
        <dbReference type="ARBA" id="ARBA00022723"/>
    </source>
</evidence>
<keyword evidence="5" id="KW-0479">Metal-binding</keyword>
<keyword evidence="7 12" id="KW-0378">Hydrolase</keyword>
<evidence type="ECO:0000259" key="13">
    <source>
        <dbReference type="PROSITE" id="PS51462"/>
    </source>
</evidence>
<dbReference type="GO" id="GO:0008413">
    <property type="term" value="F:8-oxo-7,8-dihydroguanosine triphosphate pyrophosphatase activity"/>
    <property type="evidence" value="ECO:0007669"/>
    <property type="project" value="TreeGrafter"/>
</dbReference>
<keyword evidence="15" id="KW-1185">Reference proteome</keyword>
<keyword evidence="6" id="KW-0227">DNA damage</keyword>
<evidence type="ECO:0000256" key="10">
    <source>
        <dbReference type="ARBA" id="ARBA00035861"/>
    </source>
</evidence>
<evidence type="ECO:0000256" key="1">
    <source>
        <dbReference type="ARBA" id="ARBA00001946"/>
    </source>
</evidence>
<dbReference type="EMBL" id="JAEMNV010000006">
    <property type="protein sequence ID" value="MBJ8340883.1"/>
    <property type="molecule type" value="Genomic_DNA"/>
</dbReference>
<organism evidence="14 15">
    <name type="scientific">Antrihabitans stalagmiti</name>
    <dbReference type="NCBI Taxonomy" id="2799499"/>
    <lineage>
        <taxon>Bacteria</taxon>
        <taxon>Bacillati</taxon>
        <taxon>Actinomycetota</taxon>
        <taxon>Actinomycetes</taxon>
        <taxon>Mycobacteriales</taxon>
        <taxon>Nocardiaceae</taxon>
        <taxon>Antrihabitans</taxon>
    </lineage>
</organism>
<dbReference type="GO" id="GO:0044715">
    <property type="term" value="F:8-oxo-dGDP phosphatase activity"/>
    <property type="evidence" value="ECO:0007669"/>
    <property type="project" value="TreeGrafter"/>
</dbReference>
<dbReference type="Proteomes" id="UP000655868">
    <property type="component" value="Unassembled WGS sequence"/>
</dbReference>
<feature type="domain" description="Nudix hydrolase" evidence="13">
    <location>
        <begin position="1"/>
        <end position="125"/>
    </location>
</feature>
<comment type="catalytic activity">
    <reaction evidence="10">
        <text>8-oxo-dGTP + H2O = 8-oxo-dGMP + diphosphate + H(+)</text>
        <dbReference type="Rhea" id="RHEA:31575"/>
        <dbReference type="ChEBI" id="CHEBI:15377"/>
        <dbReference type="ChEBI" id="CHEBI:15378"/>
        <dbReference type="ChEBI" id="CHEBI:33019"/>
        <dbReference type="ChEBI" id="CHEBI:63224"/>
        <dbReference type="ChEBI" id="CHEBI:77896"/>
        <dbReference type="EC" id="3.6.1.55"/>
    </reaction>
</comment>
<keyword evidence="9" id="KW-0234">DNA repair</keyword>
<keyword evidence="4" id="KW-0235">DNA replication</keyword>
<dbReference type="Gene3D" id="3.90.79.10">
    <property type="entry name" value="Nucleoside Triphosphate Pyrophosphohydrolase"/>
    <property type="match status" value="1"/>
</dbReference>
<evidence type="ECO:0000256" key="3">
    <source>
        <dbReference type="ARBA" id="ARBA00022457"/>
    </source>
</evidence>
<name>A0A934NT86_9NOCA</name>
<comment type="caution">
    <text evidence="14">The sequence shown here is derived from an EMBL/GenBank/DDBJ whole genome shotgun (WGS) entry which is preliminary data.</text>
</comment>
<accession>A0A934NT86</accession>
<protein>
    <recommendedName>
        <fullName evidence="11">8-oxo-dGTP diphosphatase</fullName>
        <ecNumber evidence="11">3.6.1.55</ecNumber>
    </recommendedName>
</protein>
<dbReference type="PROSITE" id="PS00893">
    <property type="entry name" value="NUDIX_BOX"/>
    <property type="match status" value="1"/>
</dbReference>
<dbReference type="AlphaFoldDB" id="A0A934NT86"/>
<evidence type="ECO:0000256" key="11">
    <source>
        <dbReference type="ARBA" id="ARBA00038905"/>
    </source>
</evidence>
<dbReference type="PANTHER" id="PTHR47707:SF1">
    <property type="entry name" value="NUDIX HYDROLASE FAMILY PROTEIN"/>
    <property type="match status" value="1"/>
</dbReference>
<comment type="similarity">
    <text evidence="2 12">Belongs to the Nudix hydrolase family.</text>
</comment>
<keyword evidence="8" id="KW-0460">Magnesium</keyword>
<evidence type="ECO:0000313" key="15">
    <source>
        <dbReference type="Proteomes" id="UP000655868"/>
    </source>
</evidence>
<dbReference type="SUPFAM" id="SSF55811">
    <property type="entry name" value="Nudix"/>
    <property type="match status" value="1"/>
</dbReference>
<dbReference type="Pfam" id="PF00293">
    <property type="entry name" value="NUDIX"/>
    <property type="match status" value="1"/>
</dbReference>
<dbReference type="RefSeq" id="WP_199705778.1">
    <property type="nucleotide sequence ID" value="NZ_JAEMNV010000006.1"/>
</dbReference>
<dbReference type="CDD" id="cd03425">
    <property type="entry name" value="NUDIX_MutT_NudA_like"/>
    <property type="match status" value="1"/>
</dbReference>
<dbReference type="InterPro" id="IPR020476">
    <property type="entry name" value="Nudix_hydrolase"/>
</dbReference>